<evidence type="ECO:0000313" key="4">
    <source>
        <dbReference type="Proteomes" id="UP000534286"/>
    </source>
</evidence>
<evidence type="ECO:0000313" key="3">
    <source>
        <dbReference type="EMBL" id="MBB4936457.1"/>
    </source>
</evidence>
<dbReference type="FunFam" id="3.30.70.270:FF:000001">
    <property type="entry name" value="Diguanylate cyclase domain protein"/>
    <property type="match status" value="1"/>
</dbReference>
<keyword evidence="1" id="KW-0472">Membrane</keyword>
<dbReference type="PROSITE" id="PS50887">
    <property type="entry name" value="GGDEF"/>
    <property type="match status" value="1"/>
</dbReference>
<dbReference type="RefSeq" id="WP_184753011.1">
    <property type="nucleotide sequence ID" value="NZ_BAABEK010000021.1"/>
</dbReference>
<keyword evidence="1" id="KW-1133">Transmembrane helix</keyword>
<evidence type="ECO:0000259" key="2">
    <source>
        <dbReference type="PROSITE" id="PS50887"/>
    </source>
</evidence>
<dbReference type="InterPro" id="IPR029787">
    <property type="entry name" value="Nucleotide_cyclase"/>
</dbReference>
<accession>A0A7W7RRC1</accession>
<protein>
    <submittedName>
        <fullName evidence="3">Diguanylate cyclase (GGDEF)-like protein</fullName>
    </submittedName>
</protein>
<feature type="transmembrane region" description="Helical" evidence="1">
    <location>
        <begin position="164"/>
        <end position="186"/>
    </location>
</feature>
<dbReference type="GO" id="GO:0052621">
    <property type="term" value="F:diguanylate cyclase activity"/>
    <property type="evidence" value="ECO:0007669"/>
    <property type="project" value="TreeGrafter"/>
</dbReference>
<feature type="transmembrane region" description="Helical" evidence="1">
    <location>
        <begin position="207"/>
        <end position="235"/>
    </location>
</feature>
<keyword evidence="4" id="KW-1185">Reference proteome</keyword>
<reference evidence="3 4" key="1">
    <citation type="submission" date="2020-08" db="EMBL/GenBank/DDBJ databases">
        <title>Sequencing the genomes of 1000 actinobacteria strains.</title>
        <authorList>
            <person name="Klenk H.-P."/>
        </authorList>
    </citation>
    <scope>NUCLEOTIDE SEQUENCE [LARGE SCALE GENOMIC DNA]</scope>
    <source>
        <strain evidence="3 4">DSM 43023</strain>
    </source>
</reference>
<dbReference type="CDD" id="cd01949">
    <property type="entry name" value="GGDEF"/>
    <property type="match status" value="1"/>
</dbReference>
<gene>
    <name evidence="3" type="ORF">FHR32_000762</name>
</gene>
<dbReference type="EMBL" id="JACHJU010000001">
    <property type="protein sequence ID" value="MBB4936457.1"/>
    <property type="molecule type" value="Genomic_DNA"/>
</dbReference>
<name>A0A7W7RRC1_9ACTN</name>
<sequence length="432" mass="46278">MAAPIHTSAKPRSGVTVLVDRWPLLGQRRALVVYFCGIVALALVAIGLFALSTEFRWHDLLTFTALMACGAVCIEATRRLGMPAGVSRDLLSAWWLPAALLLPPVYALLAPIPLQILLQKRVRETVLYRRVFSSAAIGLAGCAASVLFHTVAGDLTALIAGDGATIAVAVGSAVLFTVLNTALIAVAAHTAAPDSRWREVLWNRESLLLDVVELCLGVIVAITCGLNPALLVLALPPVVLLQRSLLHAQLQAAARTDSKTGLLNAAAWQREADTEIVRARRTGETLALLIVDIDHFKRVNDTYGHLIGDQVLIGVAATIRSQLRDYDVVGRFGGEEFVVLLPRADVTEARRVAERLRSRIGRMAVPADDNLITVTISVGVAVMSMHGDDLIELLAAADLALYRAKELGRDRICLPATVVPPARRPGSEAAPS</sequence>
<dbReference type="PANTHER" id="PTHR45138:SF9">
    <property type="entry name" value="DIGUANYLATE CYCLASE DGCM-RELATED"/>
    <property type="match status" value="1"/>
</dbReference>
<dbReference type="SMART" id="SM00267">
    <property type="entry name" value="GGDEF"/>
    <property type="match status" value="1"/>
</dbReference>
<organism evidence="3 4">
    <name type="scientific">Streptosporangium album</name>
    <dbReference type="NCBI Taxonomy" id="47479"/>
    <lineage>
        <taxon>Bacteria</taxon>
        <taxon>Bacillati</taxon>
        <taxon>Actinomycetota</taxon>
        <taxon>Actinomycetes</taxon>
        <taxon>Streptosporangiales</taxon>
        <taxon>Streptosporangiaceae</taxon>
        <taxon>Streptosporangium</taxon>
    </lineage>
</organism>
<dbReference type="Gene3D" id="3.30.70.270">
    <property type="match status" value="1"/>
</dbReference>
<feature type="transmembrane region" description="Helical" evidence="1">
    <location>
        <begin position="93"/>
        <end position="118"/>
    </location>
</feature>
<dbReference type="AlphaFoldDB" id="A0A7W7RRC1"/>
<proteinExistence type="predicted"/>
<evidence type="ECO:0000256" key="1">
    <source>
        <dbReference type="SAM" id="Phobius"/>
    </source>
</evidence>
<dbReference type="NCBIfam" id="TIGR00254">
    <property type="entry name" value="GGDEF"/>
    <property type="match status" value="1"/>
</dbReference>
<dbReference type="SUPFAM" id="SSF55073">
    <property type="entry name" value="Nucleotide cyclase"/>
    <property type="match status" value="1"/>
</dbReference>
<comment type="caution">
    <text evidence="3">The sequence shown here is derived from an EMBL/GenBank/DDBJ whole genome shotgun (WGS) entry which is preliminary data.</text>
</comment>
<feature type="domain" description="GGDEF" evidence="2">
    <location>
        <begin position="284"/>
        <end position="417"/>
    </location>
</feature>
<dbReference type="Pfam" id="PF00990">
    <property type="entry name" value="GGDEF"/>
    <property type="match status" value="1"/>
</dbReference>
<dbReference type="InterPro" id="IPR000160">
    <property type="entry name" value="GGDEF_dom"/>
</dbReference>
<dbReference type="InterPro" id="IPR043128">
    <property type="entry name" value="Rev_trsase/Diguanyl_cyclase"/>
</dbReference>
<dbReference type="PANTHER" id="PTHR45138">
    <property type="entry name" value="REGULATORY COMPONENTS OF SENSORY TRANSDUCTION SYSTEM"/>
    <property type="match status" value="1"/>
</dbReference>
<keyword evidence="1" id="KW-0812">Transmembrane</keyword>
<feature type="transmembrane region" description="Helical" evidence="1">
    <location>
        <begin position="31"/>
        <end position="51"/>
    </location>
</feature>
<dbReference type="InterPro" id="IPR050469">
    <property type="entry name" value="Diguanylate_Cyclase"/>
</dbReference>
<dbReference type="Proteomes" id="UP000534286">
    <property type="component" value="Unassembled WGS sequence"/>
</dbReference>
<feature type="transmembrane region" description="Helical" evidence="1">
    <location>
        <begin position="130"/>
        <end position="152"/>
    </location>
</feature>